<dbReference type="PANTHER" id="PTHR34070">
    <property type="entry name" value="ARMADILLO-TYPE FOLD"/>
    <property type="match status" value="1"/>
</dbReference>
<dbReference type="Proteomes" id="UP000318288">
    <property type="component" value="Unassembled WGS sequence"/>
</dbReference>
<keyword evidence="2" id="KW-1185">Reference proteome</keyword>
<comment type="caution">
    <text evidence="1">The sequence shown here is derived from an EMBL/GenBank/DDBJ whole genome shotgun (WGS) entry which is preliminary data.</text>
</comment>
<organism evidence="1 2">
    <name type="scientific">Rubripirellula tenax</name>
    <dbReference type="NCBI Taxonomy" id="2528015"/>
    <lineage>
        <taxon>Bacteria</taxon>
        <taxon>Pseudomonadati</taxon>
        <taxon>Planctomycetota</taxon>
        <taxon>Planctomycetia</taxon>
        <taxon>Pirellulales</taxon>
        <taxon>Pirellulaceae</taxon>
        <taxon>Rubripirellula</taxon>
    </lineage>
</organism>
<dbReference type="InterPro" id="IPR016024">
    <property type="entry name" value="ARM-type_fold"/>
</dbReference>
<dbReference type="Pfam" id="PF08713">
    <property type="entry name" value="DNA_alkylation"/>
    <property type="match status" value="1"/>
</dbReference>
<dbReference type="EMBL" id="SJPW01000004">
    <property type="protein sequence ID" value="TWU55009.1"/>
    <property type="molecule type" value="Genomic_DNA"/>
</dbReference>
<evidence type="ECO:0000313" key="1">
    <source>
        <dbReference type="EMBL" id="TWU55009.1"/>
    </source>
</evidence>
<name>A0A5C6F587_9BACT</name>
<dbReference type="PANTHER" id="PTHR34070:SF1">
    <property type="entry name" value="DNA ALKYLATION REPAIR PROTEIN"/>
    <property type="match status" value="1"/>
</dbReference>
<reference evidence="1 2" key="1">
    <citation type="submission" date="2019-02" db="EMBL/GenBank/DDBJ databases">
        <title>Deep-cultivation of Planctomycetes and their phenomic and genomic characterization uncovers novel biology.</title>
        <authorList>
            <person name="Wiegand S."/>
            <person name="Jogler M."/>
            <person name="Boedeker C."/>
            <person name="Pinto D."/>
            <person name="Vollmers J."/>
            <person name="Rivas-Marin E."/>
            <person name="Kohn T."/>
            <person name="Peeters S.H."/>
            <person name="Heuer A."/>
            <person name="Rast P."/>
            <person name="Oberbeckmann S."/>
            <person name="Bunk B."/>
            <person name="Jeske O."/>
            <person name="Meyerdierks A."/>
            <person name="Storesund J.E."/>
            <person name="Kallscheuer N."/>
            <person name="Luecker S."/>
            <person name="Lage O.M."/>
            <person name="Pohl T."/>
            <person name="Merkel B.J."/>
            <person name="Hornburger P."/>
            <person name="Mueller R.-W."/>
            <person name="Bruemmer F."/>
            <person name="Labrenz M."/>
            <person name="Spormann A.M."/>
            <person name="Op Den Camp H."/>
            <person name="Overmann J."/>
            <person name="Amann R."/>
            <person name="Jetten M.S.M."/>
            <person name="Mascher T."/>
            <person name="Medema M.H."/>
            <person name="Devos D.P."/>
            <person name="Kaster A.-K."/>
            <person name="Ovreas L."/>
            <person name="Rohde M."/>
            <person name="Galperin M.Y."/>
            <person name="Jogler C."/>
        </authorList>
    </citation>
    <scope>NUCLEOTIDE SEQUENCE [LARGE SCALE GENOMIC DNA]</scope>
    <source>
        <strain evidence="1 2">Poly51</strain>
    </source>
</reference>
<dbReference type="CDD" id="cd06561">
    <property type="entry name" value="AlkD_like"/>
    <property type="match status" value="1"/>
</dbReference>
<accession>A0A5C6F587</accession>
<dbReference type="AlphaFoldDB" id="A0A5C6F587"/>
<sequence length="249" mass="28920">MQVLGVAKMTAKQVLSALREVAREDKAAFLPGFFQAVPGGYGEGDRFLGCVVPDQRKVARQFRDLSRDELVKLFASPWHECRLTGMLILVDQYEQAAKPKNPHREFECREIVDFYLANLDAVNNWDIVDTTSPKILGAWLVENYDERSVLDRLAASEVLWERRVAVLATLSLIKNDEFEEIIELSERLMDDGHDLMNKAIGWMLREMGKRDQSRLEKFLKKHAKTMPRTMLRYSIEKLSREDRTKWMNQ</sequence>
<dbReference type="InterPro" id="IPR014825">
    <property type="entry name" value="DNA_alkylation"/>
</dbReference>
<dbReference type="RefSeq" id="WP_222435887.1">
    <property type="nucleotide sequence ID" value="NZ_SJPW01000004.1"/>
</dbReference>
<evidence type="ECO:0000313" key="2">
    <source>
        <dbReference type="Proteomes" id="UP000318288"/>
    </source>
</evidence>
<dbReference type="SUPFAM" id="SSF48371">
    <property type="entry name" value="ARM repeat"/>
    <property type="match status" value="1"/>
</dbReference>
<dbReference type="Gene3D" id="1.25.10.90">
    <property type="match status" value="1"/>
</dbReference>
<proteinExistence type="predicted"/>
<protein>
    <submittedName>
        <fullName evidence="1">DNA alkylation repair enzyme</fullName>
    </submittedName>
</protein>
<gene>
    <name evidence="1" type="ORF">Poly51_37580</name>
</gene>